<keyword evidence="3" id="KW-1185">Reference proteome</keyword>
<proteinExistence type="predicted"/>
<gene>
    <name evidence="2" type="ORF">B4N89_23750</name>
</gene>
<dbReference type="Proteomes" id="UP000190037">
    <property type="component" value="Unassembled WGS sequence"/>
</dbReference>
<comment type="caution">
    <text evidence="2">The sequence shown here is derived from an EMBL/GenBank/DDBJ whole genome shotgun (WGS) entry which is preliminary data.</text>
</comment>
<dbReference type="Pfam" id="PF13460">
    <property type="entry name" value="NAD_binding_10"/>
    <property type="match status" value="1"/>
</dbReference>
<dbReference type="PANTHER" id="PTHR43162">
    <property type="match status" value="1"/>
</dbReference>
<evidence type="ECO:0000313" key="2">
    <source>
        <dbReference type="EMBL" id="OPC83550.1"/>
    </source>
</evidence>
<reference evidence="2 3" key="1">
    <citation type="submission" date="2017-03" db="EMBL/GenBank/DDBJ databases">
        <title>Draft genome sequence of Streptomyces scabrisporus NF3, endophyte isolated from Amphipterygium adstringens.</title>
        <authorList>
            <person name="Vazquez M."/>
            <person name="Ceapa C.D."/>
            <person name="Rodriguez Luna D."/>
            <person name="Sanchez Esquivel S."/>
        </authorList>
    </citation>
    <scope>NUCLEOTIDE SEQUENCE [LARGE SCALE GENOMIC DNA]</scope>
    <source>
        <strain evidence="2 3">NF3</strain>
    </source>
</reference>
<dbReference type="AlphaFoldDB" id="A0A1T3P3R6"/>
<evidence type="ECO:0000259" key="1">
    <source>
        <dbReference type="Pfam" id="PF13460"/>
    </source>
</evidence>
<dbReference type="STRING" id="159449.B4N89_23750"/>
<sequence length="295" mass="30767">MHTYARTSIPMTTLVTGARGSVARGVVTRLLAAGRDVRIASSDPTALDPAPGVEAVRLSLAEPAADAAAALRDVHSVFLYAEAAGIADFLAAARAAGVRHIVLLSSAAAAAPDPAANPLAASHHAVEVAVAESGLPYTVLRPGAFAGNTIGWKYRLLGADSIQLPYPDAQLAPIHEDDIADVAAAVLLTGDRLGETLDLNGPESMSFADQIAILSDVLGHELPFVEVSREEALADLTRHMNEGYANALLDLWQHSVDPEPVSGTTEAITGRPGRSFRAWALDHREDFAGLAAPRG</sequence>
<evidence type="ECO:0000313" key="3">
    <source>
        <dbReference type="Proteomes" id="UP000190037"/>
    </source>
</evidence>
<dbReference type="PANTHER" id="PTHR43162:SF1">
    <property type="entry name" value="PRESTALK A DIFFERENTIATION PROTEIN A"/>
    <property type="match status" value="1"/>
</dbReference>
<dbReference type="InterPro" id="IPR036291">
    <property type="entry name" value="NAD(P)-bd_dom_sf"/>
</dbReference>
<dbReference type="InterPro" id="IPR016040">
    <property type="entry name" value="NAD(P)-bd_dom"/>
</dbReference>
<name>A0A1T3P3R6_9ACTN</name>
<organism evidence="2 3">
    <name type="scientific">Embleya scabrispora</name>
    <dbReference type="NCBI Taxonomy" id="159449"/>
    <lineage>
        <taxon>Bacteria</taxon>
        <taxon>Bacillati</taxon>
        <taxon>Actinomycetota</taxon>
        <taxon>Actinomycetes</taxon>
        <taxon>Kitasatosporales</taxon>
        <taxon>Streptomycetaceae</taxon>
        <taxon>Embleya</taxon>
    </lineage>
</organism>
<accession>A0A1T3P3R6</accession>
<dbReference type="Gene3D" id="3.40.50.720">
    <property type="entry name" value="NAD(P)-binding Rossmann-like Domain"/>
    <property type="match status" value="1"/>
</dbReference>
<protein>
    <recommendedName>
        <fullName evidence="1">NAD(P)-binding domain-containing protein</fullName>
    </recommendedName>
</protein>
<feature type="domain" description="NAD(P)-binding" evidence="1">
    <location>
        <begin position="17"/>
        <end position="187"/>
    </location>
</feature>
<dbReference type="EMBL" id="MWQN01000001">
    <property type="protein sequence ID" value="OPC83550.1"/>
    <property type="molecule type" value="Genomic_DNA"/>
</dbReference>
<dbReference type="InterPro" id="IPR051604">
    <property type="entry name" value="Ergot_Alk_Oxidoreductase"/>
</dbReference>
<dbReference type="SUPFAM" id="SSF51735">
    <property type="entry name" value="NAD(P)-binding Rossmann-fold domains"/>
    <property type="match status" value="1"/>
</dbReference>